<dbReference type="SUPFAM" id="SSF48576">
    <property type="entry name" value="Terpenoid synthases"/>
    <property type="match status" value="1"/>
</dbReference>
<keyword evidence="5" id="KW-0460">Magnesium</keyword>
<evidence type="ECO:0000256" key="4">
    <source>
        <dbReference type="ARBA" id="ARBA00022723"/>
    </source>
</evidence>
<proteinExistence type="inferred from homology"/>
<organism evidence="7 8">
    <name type="scientific">Saccharothrix longispora</name>
    <dbReference type="NCBI Taxonomy" id="33920"/>
    <lineage>
        <taxon>Bacteria</taxon>
        <taxon>Bacillati</taxon>
        <taxon>Actinomycetota</taxon>
        <taxon>Actinomycetes</taxon>
        <taxon>Pseudonocardiales</taxon>
        <taxon>Pseudonocardiaceae</taxon>
        <taxon>Saccharothrix</taxon>
    </lineage>
</organism>
<dbReference type="CDD" id="cd00685">
    <property type="entry name" value="Trans_IPPS_HT"/>
    <property type="match status" value="1"/>
</dbReference>
<dbReference type="SFLD" id="SFLDS00005">
    <property type="entry name" value="Isoprenoid_Synthase_Type_I"/>
    <property type="match status" value="1"/>
</dbReference>
<sequence>MPLHPLDLELPKHVDEALAGYLADRRALGARMEESFTGAVDALADFVLGGGKRIRPTFAWWGWRAAGGDPESPEAAAVLTAVSSLELIQACALVHDDLMDASETRRGMPTVHVRFAAQHRAEDWLGAPERFGLAAAVLIGDVALAWADDMLFAAGLPTDALQRLSLPWRDMRTEMLAGQYLDVLTQARGDSSPDAALRIDRLKTAAYTVERPLHMGAAIGGGSPALVDGLRAFGRDIGVAFQLRDDLLGVFGDPAVTGKPAGDDLREGKRTLLVALGMQRGADVLHEALGRPDLDAATVDEARAQLRDVGAVDAVERRITELTASALSALHAAPVAEPAAERLAELAVSATKRTR</sequence>
<dbReference type="EC" id="2.5.1.29" evidence="7"/>
<dbReference type="GO" id="GO:0004337">
    <property type="term" value="F:(2E,6E)-farnesyl diphosphate synthase activity"/>
    <property type="evidence" value="ECO:0007669"/>
    <property type="project" value="UniProtKB-EC"/>
</dbReference>
<keyword evidence="3 6" id="KW-0808">Transferase</keyword>
<dbReference type="InterPro" id="IPR000092">
    <property type="entry name" value="Polyprenyl_synt"/>
</dbReference>
<dbReference type="PANTHER" id="PTHR12001:SF85">
    <property type="entry name" value="SHORT CHAIN ISOPRENYL DIPHOSPHATE SYNTHASE"/>
    <property type="match status" value="1"/>
</dbReference>
<evidence type="ECO:0000256" key="1">
    <source>
        <dbReference type="ARBA" id="ARBA00001946"/>
    </source>
</evidence>
<accession>A0ABU1Q7J7</accession>
<evidence type="ECO:0000313" key="8">
    <source>
        <dbReference type="Proteomes" id="UP001268819"/>
    </source>
</evidence>
<dbReference type="EC" id="2.5.1.10" evidence="7"/>
<dbReference type="PROSITE" id="PS00723">
    <property type="entry name" value="POLYPRENYL_SYNTHASE_1"/>
    <property type="match status" value="1"/>
</dbReference>
<keyword evidence="4" id="KW-0479">Metal-binding</keyword>
<comment type="caution">
    <text evidence="7">The sequence shown here is derived from an EMBL/GenBank/DDBJ whole genome shotgun (WGS) entry which is preliminary data.</text>
</comment>
<keyword evidence="8" id="KW-1185">Reference proteome</keyword>
<evidence type="ECO:0000256" key="6">
    <source>
        <dbReference type="RuleBase" id="RU004466"/>
    </source>
</evidence>
<evidence type="ECO:0000313" key="7">
    <source>
        <dbReference type="EMBL" id="MDR6598887.1"/>
    </source>
</evidence>
<protein>
    <submittedName>
        <fullName evidence="7">Geranylgeranyl diphosphate synthase type I</fullName>
        <ecNumber evidence="7">2.5.1.1</ecNumber>
        <ecNumber evidence="7">2.5.1.10</ecNumber>
        <ecNumber evidence="7">2.5.1.29</ecNumber>
    </submittedName>
</protein>
<reference evidence="7 8" key="1">
    <citation type="submission" date="2023-07" db="EMBL/GenBank/DDBJ databases">
        <title>Sequencing the genomes of 1000 actinobacteria strains.</title>
        <authorList>
            <person name="Klenk H.-P."/>
        </authorList>
    </citation>
    <scope>NUCLEOTIDE SEQUENCE [LARGE SCALE GENOMIC DNA]</scope>
    <source>
        <strain evidence="7 8">DSM 43749</strain>
    </source>
</reference>
<gene>
    <name evidence="7" type="ORF">J2S66_007271</name>
</gene>
<dbReference type="Pfam" id="PF00348">
    <property type="entry name" value="polyprenyl_synt"/>
    <property type="match status" value="1"/>
</dbReference>
<comment type="similarity">
    <text evidence="2 6">Belongs to the FPP/GGPP synthase family.</text>
</comment>
<comment type="cofactor">
    <cofactor evidence="1">
        <name>Mg(2+)</name>
        <dbReference type="ChEBI" id="CHEBI:18420"/>
    </cofactor>
</comment>
<dbReference type="SFLD" id="SFLDG01017">
    <property type="entry name" value="Polyprenyl_Transferase_Like"/>
    <property type="match status" value="1"/>
</dbReference>
<dbReference type="GO" id="GO:0004161">
    <property type="term" value="F:dimethylallyltranstransferase activity"/>
    <property type="evidence" value="ECO:0007669"/>
    <property type="project" value="UniProtKB-EC"/>
</dbReference>
<evidence type="ECO:0000256" key="5">
    <source>
        <dbReference type="ARBA" id="ARBA00022842"/>
    </source>
</evidence>
<dbReference type="EMBL" id="JAVDSG010000001">
    <property type="protein sequence ID" value="MDR6598887.1"/>
    <property type="molecule type" value="Genomic_DNA"/>
</dbReference>
<dbReference type="PANTHER" id="PTHR12001">
    <property type="entry name" value="GERANYLGERANYL PYROPHOSPHATE SYNTHASE"/>
    <property type="match status" value="1"/>
</dbReference>
<dbReference type="GO" id="GO:0004311">
    <property type="term" value="F:geranylgeranyl diphosphate synthase activity"/>
    <property type="evidence" value="ECO:0007669"/>
    <property type="project" value="UniProtKB-EC"/>
</dbReference>
<evidence type="ECO:0000256" key="2">
    <source>
        <dbReference type="ARBA" id="ARBA00006706"/>
    </source>
</evidence>
<name>A0ABU1Q7J7_9PSEU</name>
<evidence type="ECO:0000256" key="3">
    <source>
        <dbReference type="ARBA" id="ARBA00022679"/>
    </source>
</evidence>
<dbReference type="Gene3D" id="1.10.600.10">
    <property type="entry name" value="Farnesyl Diphosphate Synthase"/>
    <property type="match status" value="1"/>
</dbReference>
<dbReference type="Proteomes" id="UP001268819">
    <property type="component" value="Unassembled WGS sequence"/>
</dbReference>
<dbReference type="InterPro" id="IPR033749">
    <property type="entry name" value="Polyprenyl_synt_CS"/>
</dbReference>
<dbReference type="RefSeq" id="WP_310314208.1">
    <property type="nucleotide sequence ID" value="NZ_BAAAXB010000001.1"/>
</dbReference>
<dbReference type="PROSITE" id="PS00444">
    <property type="entry name" value="POLYPRENYL_SYNTHASE_2"/>
    <property type="match status" value="1"/>
</dbReference>
<dbReference type="InterPro" id="IPR008949">
    <property type="entry name" value="Isoprenoid_synthase_dom_sf"/>
</dbReference>
<dbReference type="EC" id="2.5.1.1" evidence="7"/>